<dbReference type="Pfam" id="PF13568">
    <property type="entry name" value="OMP_b-brl_2"/>
    <property type="match status" value="1"/>
</dbReference>
<dbReference type="Proteomes" id="UP001220610">
    <property type="component" value="Chromosome"/>
</dbReference>
<feature type="domain" description="Outer membrane protein beta-barrel" evidence="2">
    <location>
        <begin position="276"/>
        <end position="407"/>
    </location>
</feature>
<dbReference type="EMBL" id="CP119311">
    <property type="protein sequence ID" value="WEK35609.1"/>
    <property type="molecule type" value="Genomic_DNA"/>
</dbReference>
<sequence length="447" mass="49379">MQYIDNDMDELFNKAGRDYPLKTGTGDWDAVMAQLQQPDPAMLPPDRPRNNNRRYWLLLLLLLPLAFFLNRDTNSTTAARGGERTINVKEENVSRGAAVAIKPANKTVVPADATNSLKPAGSAAADSRIAAGNKQAGAGTQKHILDEPTSRSATSRLDATAKRQAASSNQDKQPGSLFTDDPTSFFTRAAATTDPLSPQPPDPNVSPMEPVNPDRTLNASLPHTLTYTYPPSEVPVPPFQAVPASTRKPALRFPRLYAGLLAGPDLSSIKQQRIEKAGFSAGILVGYRINQRWSAEAGLLYNKKQYYTDGQYFNKTRANIPDRVTIDYLDGSCGMLELPINIRYNLFRRRNGFFVTAGATTYFMQKEEYVYEAEAGGSWYEGHRTYNNSGNHFFANLQFSGGYQYSLSGKTSLRIEPYFKIPIKQVGIGNIPITSTGVYLGIQRTIR</sequence>
<feature type="region of interest" description="Disordered" evidence="1">
    <location>
        <begin position="112"/>
        <end position="183"/>
    </location>
</feature>
<accession>A0AAJ5WT10</accession>
<dbReference type="InterPro" id="IPR025665">
    <property type="entry name" value="Beta-barrel_OMP_2"/>
</dbReference>
<name>A0AAJ5WT10_9BACT</name>
<reference evidence="3" key="1">
    <citation type="submission" date="2023-03" db="EMBL/GenBank/DDBJ databases">
        <title>Andean soil-derived lignocellulolytic bacterial consortium as a source of novel taxa and putative plastic-active enzymes.</title>
        <authorList>
            <person name="Diaz-Garcia L."/>
            <person name="Chuvochina M."/>
            <person name="Feuerriegel G."/>
            <person name="Bunk B."/>
            <person name="Sproer C."/>
            <person name="Streit W.R."/>
            <person name="Rodriguez L.M."/>
            <person name="Overmann J."/>
            <person name="Jimenez D.J."/>
        </authorList>
    </citation>
    <scope>NUCLEOTIDE SEQUENCE</scope>
    <source>
        <strain evidence="3">MAG 7</strain>
    </source>
</reference>
<dbReference type="InterPro" id="IPR011250">
    <property type="entry name" value="OMP/PagP_B-barrel"/>
</dbReference>
<dbReference type="AlphaFoldDB" id="A0AAJ5WT10"/>
<dbReference type="SUPFAM" id="SSF56925">
    <property type="entry name" value="OMPA-like"/>
    <property type="match status" value="1"/>
</dbReference>
<protein>
    <submittedName>
        <fullName evidence="3">Outer membrane beta-barrel protein</fullName>
    </submittedName>
</protein>
<evidence type="ECO:0000256" key="1">
    <source>
        <dbReference type="SAM" id="MobiDB-lite"/>
    </source>
</evidence>
<evidence type="ECO:0000259" key="2">
    <source>
        <dbReference type="Pfam" id="PF13568"/>
    </source>
</evidence>
<feature type="compositionally biased region" description="Low complexity" evidence="1">
    <location>
        <begin position="120"/>
        <end position="132"/>
    </location>
</feature>
<proteinExistence type="predicted"/>
<organism evidence="3 4">
    <name type="scientific">Candidatus Pseudobacter hemicellulosilyticus</name>
    <dbReference type="NCBI Taxonomy" id="3121375"/>
    <lineage>
        <taxon>Bacteria</taxon>
        <taxon>Pseudomonadati</taxon>
        <taxon>Bacteroidota</taxon>
        <taxon>Chitinophagia</taxon>
        <taxon>Chitinophagales</taxon>
        <taxon>Chitinophagaceae</taxon>
        <taxon>Pseudobacter</taxon>
    </lineage>
</organism>
<gene>
    <name evidence="3" type="ORF">P0Y53_24250</name>
</gene>
<evidence type="ECO:0000313" key="4">
    <source>
        <dbReference type="Proteomes" id="UP001220610"/>
    </source>
</evidence>
<evidence type="ECO:0000313" key="3">
    <source>
        <dbReference type="EMBL" id="WEK35609.1"/>
    </source>
</evidence>
<dbReference type="Gene3D" id="2.40.160.20">
    <property type="match status" value="1"/>
</dbReference>